<dbReference type="EMBL" id="GBXM01005955">
    <property type="protein sequence ID" value="JAI02623.1"/>
    <property type="molecule type" value="Transcribed_RNA"/>
</dbReference>
<reference evidence="1" key="2">
    <citation type="journal article" date="2015" name="Fish Shellfish Immunol.">
        <title>Early steps in the European eel (Anguilla anguilla)-Vibrio vulnificus interaction in the gills: Role of the RtxA13 toxin.</title>
        <authorList>
            <person name="Callol A."/>
            <person name="Pajuelo D."/>
            <person name="Ebbesson L."/>
            <person name="Teles M."/>
            <person name="MacKenzie S."/>
            <person name="Amaro C."/>
        </authorList>
    </citation>
    <scope>NUCLEOTIDE SEQUENCE</scope>
</reference>
<dbReference type="AlphaFoldDB" id="A0A0E9XIR5"/>
<protein>
    <submittedName>
        <fullName evidence="1">Uncharacterized protein</fullName>
    </submittedName>
</protein>
<sequence>MFCLQQFPERRPDIKCSAEACTHLASLFKMLKAHWQICVDNRLCDVMSFSAVLKR</sequence>
<name>A0A0E9XIR5_ANGAN</name>
<organism evidence="1">
    <name type="scientific">Anguilla anguilla</name>
    <name type="common">European freshwater eel</name>
    <name type="synonym">Muraena anguilla</name>
    <dbReference type="NCBI Taxonomy" id="7936"/>
    <lineage>
        <taxon>Eukaryota</taxon>
        <taxon>Metazoa</taxon>
        <taxon>Chordata</taxon>
        <taxon>Craniata</taxon>
        <taxon>Vertebrata</taxon>
        <taxon>Euteleostomi</taxon>
        <taxon>Actinopterygii</taxon>
        <taxon>Neopterygii</taxon>
        <taxon>Teleostei</taxon>
        <taxon>Anguilliformes</taxon>
        <taxon>Anguillidae</taxon>
        <taxon>Anguilla</taxon>
    </lineage>
</organism>
<evidence type="ECO:0000313" key="1">
    <source>
        <dbReference type="EMBL" id="JAI02623.1"/>
    </source>
</evidence>
<proteinExistence type="predicted"/>
<accession>A0A0E9XIR5</accession>
<reference evidence="1" key="1">
    <citation type="submission" date="2014-11" db="EMBL/GenBank/DDBJ databases">
        <authorList>
            <person name="Amaro Gonzalez C."/>
        </authorList>
    </citation>
    <scope>NUCLEOTIDE SEQUENCE</scope>
</reference>